<dbReference type="EMBL" id="VFLP01000082">
    <property type="protein sequence ID" value="TRX88681.1"/>
    <property type="molecule type" value="Genomic_DNA"/>
</dbReference>
<dbReference type="GO" id="GO:0006357">
    <property type="term" value="P:regulation of transcription by RNA polymerase II"/>
    <property type="evidence" value="ECO:0007669"/>
    <property type="project" value="InterPro"/>
</dbReference>
<reference evidence="10" key="1">
    <citation type="submission" date="2019-06" db="EMBL/GenBank/DDBJ databases">
        <title>Draft genome sequence of the griseofulvin-producing fungus Xylaria cubensis strain G536.</title>
        <authorList>
            <person name="Mead M.E."/>
            <person name="Raja H.A."/>
            <person name="Steenwyk J.L."/>
            <person name="Knowles S.L."/>
            <person name="Oberlies N.H."/>
            <person name="Rokas A."/>
        </authorList>
    </citation>
    <scope>NUCLEOTIDE SEQUENCE [LARGE SCALE GENOMIC DNA]</scope>
    <source>
        <strain evidence="10">G536</strain>
    </source>
</reference>
<dbReference type="Proteomes" id="UP000319160">
    <property type="component" value="Unassembled WGS sequence"/>
</dbReference>
<evidence type="ECO:0000256" key="5">
    <source>
        <dbReference type="ARBA" id="ARBA00023163"/>
    </source>
</evidence>
<feature type="compositionally biased region" description="Polar residues" evidence="8">
    <location>
        <begin position="317"/>
        <end position="326"/>
    </location>
</feature>
<evidence type="ECO:0000256" key="4">
    <source>
        <dbReference type="ARBA" id="ARBA00023015"/>
    </source>
</evidence>
<accession>A0A553HL54</accession>
<protein>
    <recommendedName>
        <fullName evidence="3">Mediator of RNA polymerase II transcription subunit 6</fullName>
    </recommendedName>
    <alternativeName>
        <fullName evidence="7">Mediator complex subunit 6</fullName>
    </alternativeName>
</protein>
<feature type="compositionally biased region" description="Basic and acidic residues" evidence="8">
    <location>
        <begin position="393"/>
        <end position="402"/>
    </location>
</feature>
<evidence type="ECO:0000256" key="3">
    <source>
        <dbReference type="ARBA" id="ARBA00020634"/>
    </source>
</evidence>
<dbReference type="STRING" id="2512241.A0A553HL54"/>
<dbReference type="PANTHER" id="PTHR13104">
    <property type="entry name" value="MED-6-RELATED"/>
    <property type="match status" value="1"/>
</dbReference>
<dbReference type="GO" id="GO:0003712">
    <property type="term" value="F:transcription coregulator activity"/>
    <property type="evidence" value="ECO:0007669"/>
    <property type="project" value="InterPro"/>
</dbReference>
<dbReference type="InterPro" id="IPR038566">
    <property type="entry name" value="Mediator_Med6_sf"/>
</dbReference>
<dbReference type="InterPro" id="IPR007018">
    <property type="entry name" value="Mediator_Med6"/>
</dbReference>
<gene>
    <name evidence="9" type="ORF">FHL15_010447</name>
</gene>
<keyword evidence="4" id="KW-0805">Transcription regulation</keyword>
<comment type="subcellular location">
    <subcellularLocation>
        <location evidence="1">Nucleus</location>
    </subcellularLocation>
</comment>
<evidence type="ECO:0000256" key="7">
    <source>
        <dbReference type="ARBA" id="ARBA00031259"/>
    </source>
</evidence>
<evidence type="ECO:0000256" key="2">
    <source>
        <dbReference type="ARBA" id="ARBA00007526"/>
    </source>
</evidence>
<keyword evidence="6" id="KW-0539">Nucleus</keyword>
<organism evidence="9 10">
    <name type="scientific">Xylaria flabelliformis</name>
    <dbReference type="NCBI Taxonomy" id="2512241"/>
    <lineage>
        <taxon>Eukaryota</taxon>
        <taxon>Fungi</taxon>
        <taxon>Dikarya</taxon>
        <taxon>Ascomycota</taxon>
        <taxon>Pezizomycotina</taxon>
        <taxon>Sordariomycetes</taxon>
        <taxon>Xylariomycetidae</taxon>
        <taxon>Xylariales</taxon>
        <taxon>Xylariaceae</taxon>
        <taxon>Xylaria</taxon>
    </lineage>
</organism>
<sequence>MATHNEPPLDEIQWRHPQSAQQMQGIHSNSVLFYFAQSPFFDPTSNNAVLANQAMFNPAMFHLIQTREAFEGRLREMSGLEFIVAQEPAETAPGTGTGVWVIRKQTRRKRDPEDEIIVHATYYIVGENIYMAPTLAQALSFRMTTISSALNKCFPAADEARVWSPSRGHVYKTAQTTANPRPRNAAESKETTPRPDESAVSNKNTSASEPKKPDQSLSAFDLMRHAEHSMLIHMQSGGDYEDENPITGKPGAFNLSKTGRTDKLQVPGITALNMSFKSTSILDMGGKKTKDGSAKTGEKTPKTPTGTSKLKRKKSKTGQTPTSSFPSYPANPILSINALNDRHPLDVGNGPERARRKLNMIAHAKGSISFPQSSGRPRQSPTEKAAPTDPDCPEIRDDKPAA</sequence>
<comment type="caution">
    <text evidence="9">The sequence shown here is derived from an EMBL/GenBank/DDBJ whole genome shotgun (WGS) entry which is preliminary data.</text>
</comment>
<dbReference type="OrthoDB" id="344220at2759"/>
<feature type="compositionally biased region" description="Basic and acidic residues" evidence="8">
    <location>
        <begin position="184"/>
        <end position="197"/>
    </location>
</feature>
<comment type="similarity">
    <text evidence="2">Belongs to the Mediator complex subunit 6 family.</text>
</comment>
<evidence type="ECO:0000256" key="8">
    <source>
        <dbReference type="SAM" id="MobiDB-lite"/>
    </source>
</evidence>
<dbReference type="GO" id="GO:0016592">
    <property type="term" value="C:mediator complex"/>
    <property type="evidence" value="ECO:0007669"/>
    <property type="project" value="InterPro"/>
</dbReference>
<evidence type="ECO:0000313" key="10">
    <source>
        <dbReference type="Proteomes" id="UP000319160"/>
    </source>
</evidence>
<dbReference type="Pfam" id="PF04934">
    <property type="entry name" value="Med6"/>
    <property type="match status" value="1"/>
</dbReference>
<feature type="compositionally biased region" description="Basic and acidic residues" evidence="8">
    <location>
        <begin position="285"/>
        <end position="301"/>
    </location>
</feature>
<evidence type="ECO:0000256" key="6">
    <source>
        <dbReference type="ARBA" id="ARBA00023242"/>
    </source>
</evidence>
<name>A0A553HL54_9PEZI</name>
<dbReference type="Gene3D" id="3.10.450.580">
    <property type="entry name" value="Mediator complex, subunit Med6"/>
    <property type="match status" value="1"/>
</dbReference>
<proteinExistence type="inferred from homology"/>
<evidence type="ECO:0000313" key="9">
    <source>
        <dbReference type="EMBL" id="TRX88681.1"/>
    </source>
</evidence>
<feature type="compositionally biased region" description="Polar residues" evidence="8">
    <location>
        <begin position="369"/>
        <end position="382"/>
    </location>
</feature>
<evidence type="ECO:0000256" key="1">
    <source>
        <dbReference type="ARBA" id="ARBA00004123"/>
    </source>
</evidence>
<feature type="region of interest" description="Disordered" evidence="8">
    <location>
        <begin position="171"/>
        <end position="216"/>
    </location>
</feature>
<feature type="region of interest" description="Disordered" evidence="8">
    <location>
        <begin position="282"/>
        <end position="330"/>
    </location>
</feature>
<keyword evidence="10" id="KW-1185">Reference proteome</keyword>
<feature type="region of interest" description="Disordered" evidence="8">
    <location>
        <begin position="362"/>
        <end position="402"/>
    </location>
</feature>
<dbReference type="AlphaFoldDB" id="A0A553HL54"/>
<keyword evidence="5" id="KW-0804">Transcription</keyword>
<feature type="compositionally biased region" description="Polar residues" evidence="8">
    <location>
        <begin position="199"/>
        <end position="208"/>
    </location>
</feature>
<feature type="region of interest" description="Disordered" evidence="8">
    <location>
        <begin position="236"/>
        <end position="258"/>
    </location>
</feature>